<keyword evidence="1" id="KW-1133">Transmembrane helix</keyword>
<accession>A0AAV5UXC4</accession>
<dbReference type="Proteomes" id="UP001432322">
    <property type="component" value="Unassembled WGS sequence"/>
</dbReference>
<gene>
    <name evidence="2" type="ORF">PFISCL1PPCAC_3229</name>
</gene>
<evidence type="ECO:0000256" key="1">
    <source>
        <dbReference type="SAM" id="Phobius"/>
    </source>
</evidence>
<proteinExistence type="predicted"/>
<evidence type="ECO:0000313" key="3">
    <source>
        <dbReference type="Proteomes" id="UP001432322"/>
    </source>
</evidence>
<dbReference type="AlphaFoldDB" id="A0AAV5UXC4"/>
<keyword evidence="1" id="KW-0472">Membrane</keyword>
<protein>
    <recommendedName>
        <fullName evidence="4">G protein-coupled receptor</fullName>
    </recommendedName>
</protein>
<name>A0AAV5UXC4_9BILA</name>
<feature type="transmembrane region" description="Helical" evidence="1">
    <location>
        <begin position="21"/>
        <end position="48"/>
    </location>
</feature>
<keyword evidence="1" id="KW-0812">Transmembrane</keyword>
<reference evidence="2" key="1">
    <citation type="submission" date="2023-10" db="EMBL/GenBank/DDBJ databases">
        <title>Genome assembly of Pristionchus species.</title>
        <authorList>
            <person name="Yoshida K."/>
            <person name="Sommer R.J."/>
        </authorList>
    </citation>
    <scope>NUCLEOTIDE SEQUENCE</scope>
    <source>
        <strain evidence="2">RS5133</strain>
    </source>
</reference>
<feature type="non-terminal residue" evidence="2">
    <location>
        <position position="1"/>
    </location>
</feature>
<organism evidence="2 3">
    <name type="scientific">Pristionchus fissidentatus</name>
    <dbReference type="NCBI Taxonomy" id="1538716"/>
    <lineage>
        <taxon>Eukaryota</taxon>
        <taxon>Metazoa</taxon>
        <taxon>Ecdysozoa</taxon>
        <taxon>Nematoda</taxon>
        <taxon>Chromadorea</taxon>
        <taxon>Rhabditida</taxon>
        <taxon>Rhabditina</taxon>
        <taxon>Diplogasteromorpha</taxon>
        <taxon>Diplogasteroidea</taxon>
        <taxon>Neodiplogasteridae</taxon>
        <taxon>Pristionchus</taxon>
    </lineage>
</organism>
<keyword evidence="3" id="KW-1185">Reference proteome</keyword>
<evidence type="ECO:0000313" key="2">
    <source>
        <dbReference type="EMBL" id="GMT11932.1"/>
    </source>
</evidence>
<feature type="non-terminal residue" evidence="2">
    <location>
        <position position="111"/>
    </location>
</feature>
<evidence type="ECO:0008006" key="4">
    <source>
        <dbReference type="Google" id="ProtNLM"/>
    </source>
</evidence>
<feature type="transmembrane region" description="Helical" evidence="1">
    <location>
        <begin position="88"/>
        <end position="106"/>
    </location>
</feature>
<sequence>YQFPYYGYEQRAAMEREVHFSLYRIFTIILYLVPFLYTMCIVMVLYAVPGKKPLSADERNNELEFISKEVDHHVVCCTLVFLLLQQPVLFAISLAIDIYNLWLWFVTKLDE</sequence>
<dbReference type="EMBL" id="BTSY01000001">
    <property type="protein sequence ID" value="GMT11932.1"/>
    <property type="molecule type" value="Genomic_DNA"/>
</dbReference>
<comment type="caution">
    <text evidence="2">The sequence shown here is derived from an EMBL/GenBank/DDBJ whole genome shotgun (WGS) entry which is preliminary data.</text>
</comment>